<reference evidence="4 5" key="1">
    <citation type="journal article" date="2022" name="Nat. Plants">
        <title>Genomes of leafy and leafless Platanthera orchids illuminate the evolution of mycoheterotrophy.</title>
        <authorList>
            <person name="Li M.H."/>
            <person name="Liu K.W."/>
            <person name="Li Z."/>
            <person name="Lu H.C."/>
            <person name="Ye Q.L."/>
            <person name="Zhang D."/>
            <person name="Wang J.Y."/>
            <person name="Li Y.F."/>
            <person name="Zhong Z.M."/>
            <person name="Liu X."/>
            <person name="Yu X."/>
            <person name="Liu D.K."/>
            <person name="Tu X.D."/>
            <person name="Liu B."/>
            <person name="Hao Y."/>
            <person name="Liao X.Y."/>
            <person name="Jiang Y.T."/>
            <person name="Sun W.H."/>
            <person name="Chen J."/>
            <person name="Chen Y.Q."/>
            <person name="Ai Y."/>
            <person name="Zhai J.W."/>
            <person name="Wu S.S."/>
            <person name="Zhou Z."/>
            <person name="Hsiao Y.Y."/>
            <person name="Wu W.L."/>
            <person name="Chen Y.Y."/>
            <person name="Lin Y.F."/>
            <person name="Hsu J.L."/>
            <person name="Li C.Y."/>
            <person name="Wang Z.W."/>
            <person name="Zhao X."/>
            <person name="Zhong W.Y."/>
            <person name="Ma X.K."/>
            <person name="Ma L."/>
            <person name="Huang J."/>
            <person name="Chen G.Z."/>
            <person name="Huang M.Z."/>
            <person name="Huang L."/>
            <person name="Peng D.H."/>
            <person name="Luo Y.B."/>
            <person name="Zou S.Q."/>
            <person name="Chen S.P."/>
            <person name="Lan S."/>
            <person name="Tsai W.C."/>
            <person name="Van de Peer Y."/>
            <person name="Liu Z.J."/>
        </authorList>
    </citation>
    <scope>NUCLEOTIDE SEQUENCE [LARGE SCALE GENOMIC DNA]</scope>
    <source>
        <strain evidence="4">Lor287</strain>
    </source>
</reference>
<dbReference type="InterPro" id="IPR036397">
    <property type="entry name" value="RNaseH_sf"/>
</dbReference>
<dbReference type="PANTHER" id="PTHR42648:SF28">
    <property type="entry name" value="TRANSPOSON-ENCODED PROTEIN WITH RIBONUCLEASE H-LIKE AND RETROVIRUS ZINC FINGER-LIKE DOMAINS"/>
    <property type="match status" value="1"/>
</dbReference>
<evidence type="ECO:0000256" key="2">
    <source>
        <dbReference type="SAM" id="MobiDB-lite"/>
    </source>
</evidence>
<proteinExistence type="predicted"/>
<keyword evidence="1" id="KW-0378">Hydrolase</keyword>
<dbReference type="GO" id="GO:0008233">
    <property type="term" value="F:peptidase activity"/>
    <property type="evidence" value="ECO:0007669"/>
    <property type="project" value="UniProtKB-KW"/>
</dbReference>
<dbReference type="GO" id="GO:0006508">
    <property type="term" value="P:proteolysis"/>
    <property type="evidence" value="ECO:0007669"/>
    <property type="project" value="UniProtKB-KW"/>
</dbReference>
<evidence type="ECO:0000313" key="5">
    <source>
        <dbReference type="Proteomes" id="UP001418222"/>
    </source>
</evidence>
<dbReference type="PROSITE" id="PS50994">
    <property type="entry name" value="INTEGRASE"/>
    <property type="match status" value="1"/>
</dbReference>
<dbReference type="GO" id="GO:0015074">
    <property type="term" value="P:DNA integration"/>
    <property type="evidence" value="ECO:0007669"/>
    <property type="project" value="InterPro"/>
</dbReference>
<dbReference type="Pfam" id="PF00665">
    <property type="entry name" value="rve"/>
    <property type="match status" value="1"/>
</dbReference>
<dbReference type="InterPro" id="IPR001584">
    <property type="entry name" value="Integrase_cat-core"/>
</dbReference>
<feature type="region of interest" description="Disordered" evidence="2">
    <location>
        <begin position="1"/>
        <end position="28"/>
    </location>
</feature>
<sequence length="341" mass="38001">MKHPHLHPSGDSSASTSKPSASVVTSSGSAHAVTQGKWLIDSSATNHMIGNPQCFSLLEQHDRLPPVLIADGSPSPVHGSGVVHVTPSLRLADTLYVPKFLCNLLSVTSLCRQLQCSVMFTPTSCSFQDLSSQRTISTGTESGDLYFLDNVSALSAFSSSYTDLLQWYLRPDHPPPRLLHQFLPHLPPSSTPLNCDACHLSKHHRSSFPPKQGRGSTRPFDLVHSDVWGPAPTLTIGRSSSYFVTFIDEFSRCTWVYLLRDRSELLDVWISFYQLIKTQFDACIKTFRSDNAKEYLSHAFTTFRVQHVIIHQTSCVYTSQQNGVAERKNRHLLDVARTLMT</sequence>
<dbReference type="EMBL" id="JBBWWQ010000003">
    <property type="protein sequence ID" value="KAK8951538.1"/>
    <property type="molecule type" value="Genomic_DNA"/>
</dbReference>
<keyword evidence="1" id="KW-0645">Protease</keyword>
<evidence type="ECO:0000256" key="1">
    <source>
        <dbReference type="ARBA" id="ARBA00022670"/>
    </source>
</evidence>
<gene>
    <name evidence="4" type="ORF">KSP39_PZI004751</name>
</gene>
<name>A0AAP0GCK4_9ASPA</name>
<dbReference type="AlphaFoldDB" id="A0AAP0GCK4"/>
<dbReference type="Pfam" id="PF22936">
    <property type="entry name" value="Pol_BBD"/>
    <property type="match status" value="1"/>
</dbReference>
<dbReference type="Proteomes" id="UP001418222">
    <property type="component" value="Unassembled WGS sequence"/>
</dbReference>
<comment type="caution">
    <text evidence="4">The sequence shown here is derived from an EMBL/GenBank/DDBJ whole genome shotgun (WGS) entry which is preliminary data.</text>
</comment>
<dbReference type="InterPro" id="IPR012337">
    <property type="entry name" value="RNaseH-like_sf"/>
</dbReference>
<dbReference type="Gene3D" id="3.30.420.10">
    <property type="entry name" value="Ribonuclease H-like superfamily/Ribonuclease H"/>
    <property type="match status" value="1"/>
</dbReference>
<dbReference type="SUPFAM" id="SSF53098">
    <property type="entry name" value="Ribonuclease H-like"/>
    <property type="match status" value="1"/>
</dbReference>
<protein>
    <recommendedName>
        <fullName evidence="3">Integrase catalytic domain-containing protein</fullName>
    </recommendedName>
</protein>
<feature type="compositionally biased region" description="Low complexity" evidence="2">
    <location>
        <begin position="9"/>
        <end position="28"/>
    </location>
</feature>
<organism evidence="4 5">
    <name type="scientific">Platanthera zijinensis</name>
    <dbReference type="NCBI Taxonomy" id="2320716"/>
    <lineage>
        <taxon>Eukaryota</taxon>
        <taxon>Viridiplantae</taxon>
        <taxon>Streptophyta</taxon>
        <taxon>Embryophyta</taxon>
        <taxon>Tracheophyta</taxon>
        <taxon>Spermatophyta</taxon>
        <taxon>Magnoliopsida</taxon>
        <taxon>Liliopsida</taxon>
        <taxon>Asparagales</taxon>
        <taxon>Orchidaceae</taxon>
        <taxon>Orchidoideae</taxon>
        <taxon>Orchideae</taxon>
        <taxon>Orchidinae</taxon>
        <taxon>Platanthera</taxon>
    </lineage>
</organism>
<dbReference type="PANTHER" id="PTHR42648">
    <property type="entry name" value="TRANSPOSASE, PUTATIVE-RELATED"/>
    <property type="match status" value="1"/>
</dbReference>
<evidence type="ECO:0000313" key="4">
    <source>
        <dbReference type="EMBL" id="KAK8951538.1"/>
    </source>
</evidence>
<evidence type="ECO:0000259" key="3">
    <source>
        <dbReference type="PROSITE" id="PS50994"/>
    </source>
</evidence>
<feature type="domain" description="Integrase catalytic" evidence="3">
    <location>
        <begin position="215"/>
        <end position="341"/>
    </location>
</feature>
<dbReference type="InterPro" id="IPR039537">
    <property type="entry name" value="Retrotran_Ty1/copia-like"/>
</dbReference>
<dbReference type="InterPro" id="IPR054722">
    <property type="entry name" value="PolX-like_BBD"/>
</dbReference>
<accession>A0AAP0GCK4</accession>
<keyword evidence="5" id="KW-1185">Reference proteome</keyword>
<dbReference type="GO" id="GO:0003676">
    <property type="term" value="F:nucleic acid binding"/>
    <property type="evidence" value="ECO:0007669"/>
    <property type="project" value="InterPro"/>
</dbReference>